<organism evidence="9">
    <name type="scientific">uncultured Thermomicrobiales bacterium</name>
    <dbReference type="NCBI Taxonomy" id="1645740"/>
    <lineage>
        <taxon>Bacteria</taxon>
        <taxon>Pseudomonadati</taxon>
        <taxon>Thermomicrobiota</taxon>
        <taxon>Thermomicrobia</taxon>
        <taxon>Thermomicrobiales</taxon>
        <taxon>environmental samples</taxon>
    </lineage>
</organism>
<dbReference type="GO" id="GO:0071555">
    <property type="term" value="P:cell wall organization"/>
    <property type="evidence" value="ECO:0007669"/>
    <property type="project" value="UniProtKB-UniRule"/>
</dbReference>
<comment type="pathway">
    <text evidence="1 7">Cell wall biogenesis; peptidoglycan biosynthesis.</text>
</comment>
<evidence type="ECO:0000313" key="9">
    <source>
        <dbReference type="EMBL" id="CAA9572167.1"/>
    </source>
</evidence>
<evidence type="ECO:0000256" key="1">
    <source>
        <dbReference type="ARBA" id="ARBA00004752"/>
    </source>
</evidence>
<dbReference type="Gene3D" id="2.40.440.10">
    <property type="entry name" value="L,D-transpeptidase catalytic domain-like"/>
    <property type="match status" value="1"/>
</dbReference>
<accession>A0A6J4VAS5</accession>
<dbReference type="EMBL" id="CADCWM010000612">
    <property type="protein sequence ID" value="CAA9572167.1"/>
    <property type="molecule type" value="Genomic_DNA"/>
</dbReference>
<dbReference type="GO" id="GO:0005576">
    <property type="term" value="C:extracellular region"/>
    <property type="evidence" value="ECO:0007669"/>
    <property type="project" value="TreeGrafter"/>
</dbReference>
<evidence type="ECO:0000256" key="4">
    <source>
        <dbReference type="ARBA" id="ARBA00022960"/>
    </source>
</evidence>
<dbReference type="SUPFAM" id="SSF141523">
    <property type="entry name" value="L,D-transpeptidase catalytic domain-like"/>
    <property type="match status" value="1"/>
</dbReference>
<keyword evidence="5 7" id="KW-0573">Peptidoglycan synthesis</keyword>
<evidence type="ECO:0000256" key="3">
    <source>
        <dbReference type="ARBA" id="ARBA00022679"/>
    </source>
</evidence>
<evidence type="ECO:0000259" key="8">
    <source>
        <dbReference type="PROSITE" id="PS52029"/>
    </source>
</evidence>
<gene>
    <name evidence="9" type="ORF">AVDCRST_MAG88-2446</name>
</gene>
<dbReference type="GO" id="GO:0008360">
    <property type="term" value="P:regulation of cell shape"/>
    <property type="evidence" value="ECO:0007669"/>
    <property type="project" value="UniProtKB-UniRule"/>
</dbReference>
<evidence type="ECO:0000256" key="7">
    <source>
        <dbReference type="PROSITE-ProRule" id="PRU01373"/>
    </source>
</evidence>
<dbReference type="GO" id="GO:0018104">
    <property type="term" value="P:peptidoglycan-protein cross-linking"/>
    <property type="evidence" value="ECO:0007669"/>
    <property type="project" value="TreeGrafter"/>
</dbReference>
<feature type="active site" description="Proton donor/acceptor" evidence="7">
    <location>
        <position position="64"/>
    </location>
</feature>
<dbReference type="CDD" id="cd16913">
    <property type="entry name" value="YkuD_like"/>
    <property type="match status" value="1"/>
</dbReference>
<keyword evidence="4 7" id="KW-0133">Cell shape</keyword>
<dbReference type="PANTHER" id="PTHR30582">
    <property type="entry name" value="L,D-TRANSPEPTIDASE"/>
    <property type="match status" value="1"/>
</dbReference>
<evidence type="ECO:0000256" key="5">
    <source>
        <dbReference type="ARBA" id="ARBA00022984"/>
    </source>
</evidence>
<dbReference type="GO" id="GO:0071972">
    <property type="term" value="F:peptidoglycan L,D-transpeptidase activity"/>
    <property type="evidence" value="ECO:0007669"/>
    <property type="project" value="TreeGrafter"/>
</dbReference>
<keyword evidence="6 7" id="KW-0961">Cell wall biogenesis/degradation</keyword>
<feature type="active site" description="Nucleophile" evidence="7">
    <location>
        <position position="80"/>
    </location>
</feature>
<dbReference type="PANTHER" id="PTHR30582:SF2">
    <property type="entry name" value="L,D-TRANSPEPTIDASE YCIB-RELATED"/>
    <property type="match status" value="1"/>
</dbReference>
<dbReference type="InterPro" id="IPR050979">
    <property type="entry name" value="LD-transpeptidase"/>
</dbReference>
<dbReference type="Pfam" id="PF03734">
    <property type="entry name" value="YkuD"/>
    <property type="match status" value="1"/>
</dbReference>
<keyword evidence="3" id="KW-0808">Transferase</keyword>
<evidence type="ECO:0000256" key="6">
    <source>
        <dbReference type="ARBA" id="ARBA00023316"/>
    </source>
</evidence>
<dbReference type="InterPro" id="IPR005490">
    <property type="entry name" value="LD_TPept_cat_dom"/>
</dbReference>
<proteinExistence type="inferred from homology"/>
<dbReference type="GO" id="GO:0016740">
    <property type="term" value="F:transferase activity"/>
    <property type="evidence" value="ECO:0007669"/>
    <property type="project" value="UniProtKB-KW"/>
</dbReference>
<feature type="domain" description="L,D-TPase catalytic" evidence="8">
    <location>
        <begin position="1"/>
        <end position="104"/>
    </location>
</feature>
<name>A0A6J4VAS5_9BACT</name>
<reference evidence="9" key="1">
    <citation type="submission" date="2020-02" db="EMBL/GenBank/DDBJ databases">
        <authorList>
            <person name="Meier V. D."/>
        </authorList>
    </citation>
    <scope>NUCLEOTIDE SEQUENCE</scope>
    <source>
        <strain evidence="9">AVDCRST_MAG88</strain>
    </source>
</reference>
<evidence type="ECO:0000256" key="2">
    <source>
        <dbReference type="ARBA" id="ARBA00005992"/>
    </source>
</evidence>
<dbReference type="InterPro" id="IPR038063">
    <property type="entry name" value="Transpep_catalytic_dom"/>
</dbReference>
<dbReference type="PROSITE" id="PS52029">
    <property type="entry name" value="LD_TPASE"/>
    <property type="match status" value="1"/>
</dbReference>
<comment type="similarity">
    <text evidence="2">Belongs to the YkuD family.</text>
</comment>
<protein>
    <recommendedName>
        <fullName evidence="8">L,D-TPase catalytic domain-containing protein</fullName>
    </recommendedName>
</protein>
<sequence length="105" mass="12030">MPELSSLIRSGRPDWQTPTGTFRTFRKALKEDMTLGREGIDDWYYFTPGVPWVMYFQEGGFAIHGAFLDDQWGTPTSHGCVNTPLDIAEALYEWAPLGTIVWIHY</sequence>
<dbReference type="AlphaFoldDB" id="A0A6J4VAS5"/>
<dbReference type="UniPathway" id="UPA00219"/>